<dbReference type="InterPro" id="IPR036866">
    <property type="entry name" value="RibonucZ/Hydroxyglut_hydro"/>
</dbReference>
<keyword evidence="1" id="KW-0812">Transmembrane</keyword>
<accession>A0A1G6LUD3</accession>
<gene>
    <name evidence="3" type="ORF">SAMN04487864_10834</name>
</gene>
<dbReference type="PANTHER" id="PTHR15032:SF4">
    <property type="entry name" value="N-ACYL-PHOSPHATIDYLETHANOLAMINE-HYDROLYZING PHOSPHOLIPASE D"/>
    <property type="match status" value="1"/>
</dbReference>
<dbReference type="GO" id="GO:0005737">
    <property type="term" value="C:cytoplasm"/>
    <property type="evidence" value="ECO:0007669"/>
    <property type="project" value="TreeGrafter"/>
</dbReference>
<dbReference type="Proteomes" id="UP000198943">
    <property type="component" value="Unassembled WGS sequence"/>
</dbReference>
<evidence type="ECO:0000313" key="4">
    <source>
        <dbReference type="Proteomes" id="UP000198943"/>
    </source>
</evidence>
<protein>
    <submittedName>
        <fullName evidence="3">L-ascorbate metabolism protein UlaG, beta-lactamase superfamily</fullName>
    </submittedName>
</protein>
<dbReference type="InterPro" id="IPR001279">
    <property type="entry name" value="Metallo-B-lactamas"/>
</dbReference>
<organism evidence="3 4">
    <name type="scientific">Succiniclasticum ruminis</name>
    <dbReference type="NCBI Taxonomy" id="40841"/>
    <lineage>
        <taxon>Bacteria</taxon>
        <taxon>Bacillati</taxon>
        <taxon>Bacillota</taxon>
        <taxon>Negativicutes</taxon>
        <taxon>Acidaminococcales</taxon>
        <taxon>Acidaminococcaceae</taxon>
        <taxon>Succiniclasticum</taxon>
    </lineage>
</organism>
<name>A0A1G6LUD3_9FIRM</name>
<feature type="transmembrane region" description="Helical" evidence="1">
    <location>
        <begin position="7"/>
        <end position="26"/>
    </location>
</feature>
<dbReference type="Gene3D" id="3.60.15.10">
    <property type="entry name" value="Ribonuclease Z/Hydroxyacylglutathione hydrolase-like"/>
    <property type="match status" value="1"/>
</dbReference>
<keyword evidence="4" id="KW-1185">Reference proteome</keyword>
<evidence type="ECO:0000313" key="3">
    <source>
        <dbReference type="EMBL" id="SDC46821.1"/>
    </source>
</evidence>
<reference evidence="4" key="1">
    <citation type="submission" date="2016-10" db="EMBL/GenBank/DDBJ databases">
        <authorList>
            <person name="Varghese N."/>
            <person name="Submissions S."/>
        </authorList>
    </citation>
    <scope>NUCLEOTIDE SEQUENCE [LARGE SCALE GENOMIC DNA]</scope>
    <source>
        <strain evidence="4">DSM 11005</strain>
    </source>
</reference>
<dbReference type="AlphaFoldDB" id="A0A1G6LUD3"/>
<dbReference type="EMBL" id="FMYW01000008">
    <property type="protein sequence ID" value="SDC46821.1"/>
    <property type="molecule type" value="Genomic_DNA"/>
</dbReference>
<dbReference type="Pfam" id="PF12706">
    <property type="entry name" value="Lactamase_B_2"/>
    <property type="match status" value="1"/>
</dbReference>
<dbReference type="SUPFAM" id="SSF56281">
    <property type="entry name" value="Metallo-hydrolase/oxidoreductase"/>
    <property type="match status" value="1"/>
</dbReference>
<evidence type="ECO:0000259" key="2">
    <source>
        <dbReference type="Pfam" id="PF12706"/>
    </source>
</evidence>
<feature type="domain" description="Metallo-beta-lactamase" evidence="2">
    <location>
        <begin position="124"/>
        <end position="318"/>
    </location>
</feature>
<keyword evidence="1" id="KW-1133">Transmembrane helix</keyword>
<sequence>MKKIMKIVLKIILVFVLALTAGVYFYSQRPEFGRTPTGKRLERIRPSPHYYNGRFWSITPVEKPVETSQFQATMRFLFGGTPERLVPAEPMVSRKTDLRKLDLQQDTVVWMGHSTFYLQLNGIRILIDPVFSSWASPLPFINKAFAGSNVYTAEDIPDIDLLVISHDHWDHLDYPTLMALKPKIKKIVVPLGIGEHFEYWGFDLDKITEEDWYTPVKLSEQLTVHILPAQHFTGRFLNANQSEACAFAFVTPRRKVFYSGDGGYTKEFKEFGNTFGGFDLAILENGQYNKDWPKIHMNPKETAQAGEDLKAKTVLPCHGGKFAMARHPWDEPYIRLTEESKTKPYRLLTPRIGEAAAIGESNETFGPWWIEMK</sequence>
<proteinExistence type="predicted"/>
<evidence type="ECO:0000256" key="1">
    <source>
        <dbReference type="SAM" id="Phobius"/>
    </source>
</evidence>
<keyword evidence="1" id="KW-0472">Membrane</keyword>
<dbReference type="PANTHER" id="PTHR15032">
    <property type="entry name" value="N-ACYL-PHOSPHATIDYLETHANOLAMINE-HYDROLYZING PHOSPHOLIPASE D"/>
    <property type="match status" value="1"/>
</dbReference>